<comment type="similarity">
    <text evidence="3">Belongs to the WD repeat CIA1 family.</text>
</comment>
<evidence type="ECO:0000256" key="1">
    <source>
        <dbReference type="ARBA" id="ARBA00022574"/>
    </source>
</evidence>
<dbReference type="PANTHER" id="PTHR19920">
    <property type="entry name" value="WD40 PROTEIN CIAO1"/>
    <property type="match status" value="1"/>
</dbReference>
<keyword evidence="1 4" id="KW-0853">WD repeat</keyword>
<feature type="repeat" description="WD" evidence="4">
    <location>
        <begin position="211"/>
        <end position="245"/>
    </location>
</feature>
<dbReference type="InterPro" id="IPR036322">
    <property type="entry name" value="WD40_repeat_dom_sf"/>
</dbReference>
<dbReference type="GO" id="GO:0016226">
    <property type="term" value="P:iron-sulfur cluster assembly"/>
    <property type="evidence" value="ECO:0007669"/>
    <property type="project" value="UniProtKB-UniRule"/>
</dbReference>
<dbReference type="HAMAP" id="MF_03037">
    <property type="entry name" value="ciao1"/>
    <property type="match status" value="1"/>
</dbReference>
<dbReference type="GO" id="GO:0097361">
    <property type="term" value="C:cytosolic [4Fe-4S] assembly targeting complex"/>
    <property type="evidence" value="ECO:0007669"/>
    <property type="project" value="InterPro"/>
</dbReference>
<dbReference type="EMBL" id="JAEHOC010000101">
    <property type="protein sequence ID" value="KAG2422552.1"/>
    <property type="molecule type" value="Genomic_DNA"/>
</dbReference>
<feature type="region of interest" description="Disordered" evidence="5">
    <location>
        <begin position="385"/>
        <end position="413"/>
    </location>
</feature>
<comment type="caution">
    <text evidence="6">The sequence shown here is derived from an EMBL/GenBank/DDBJ whole genome shotgun (WGS) entry which is preliminary data.</text>
</comment>
<dbReference type="SMART" id="SM00320">
    <property type="entry name" value="WD40"/>
    <property type="match status" value="7"/>
</dbReference>
<name>A0A835SD75_CHLIN</name>
<feature type="compositionally biased region" description="Gly residues" evidence="5">
    <location>
        <begin position="527"/>
        <end position="539"/>
    </location>
</feature>
<dbReference type="PRINTS" id="PR00320">
    <property type="entry name" value="GPROTEINBRPT"/>
</dbReference>
<sequence length="599" mass="63228">MRSRFSRAGLDGLDTACANIASNVQPNSQYVLGVATTELIGNLLEIAKAGGGSSSGVGNSDEASKQQAWLALTKLSLCAAINPCENTYILGFNGFSTPPITTEVGQFTFSLLRAGFSYGSNFNSLRRSWQMPLSQPIGTLSGHDDRVWSVAWSPQGDMLASCSGDKTVRIWSRRQPRPPATMDEDPGQQPQPQLQPQLQPQPQWYCSAILDQCHTRTIRSVAWSPTGRALATASFDATVAVWELSGGVWEQVAELEGHENEVKCVAWNPDGRLIATCGRDRSVWIWESMPGREFECVDVKQGHSQDVKVVTWHPSGELLVSAGYDDTIKLWTYDGDEWGCAQTLGGTGTGHESTVWDVCWDPVSRARLASCSDDLTLRLWESRAAPTSTPAPAPASGSGAVPDGAAGGAGPAAGAAHGFVPSKPDLRCAVTLSGHHRRTPFSLDWAPTGLLATGDGDDSICVFGEGDPDMAQLLLRRQQQQQQQQPAAVAAVAGAAAAAAAVDPAAAPTADGDAAMSDAPGAAAAGLGAGQGQGQGQGHGEGREEGAGLLTQPGGQWGCWARVAKAHAADVNCVRWNPAEPRLLASCSDDGLIRLWWLR</sequence>
<dbReference type="PROSITE" id="PS00678">
    <property type="entry name" value="WD_REPEATS_1"/>
    <property type="match status" value="1"/>
</dbReference>
<feature type="repeat" description="WD" evidence="4">
    <location>
        <begin position="348"/>
        <end position="381"/>
    </location>
</feature>
<dbReference type="OrthoDB" id="284782at2759"/>
<evidence type="ECO:0000313" key="6">
    <source>
        <dbReference type="EMBL" id="KAG2422552.1"/>
    </source>
</evidence>
<feature type="repeat" description="WD" evidence="4">
    <location>
        <begin position="300"/>
        <end position="331"/>
    </location>
</feature>
<dbReference type="InterPro" id="IPR001680">
    <property type="entry name" value="WD40_rpt"/>
</dbReference>
<evidence type="ECO:0000256" key="3">
    <source>
        <dbReference type="HAMAP-Rule" id="MF_03037"/>
    </source>
</evidence>
<dbReference type="InterPro" id="IPR020472">
    <property type="entry name" value="WD40_PAC1"/>
</dbReference>
<accession>A0A835SD75</accession>
<comment type="function">
    <text evidence="3">Essential component of the cytosolic iron-sulfur (Fe/S) protein assembly machinery. Required for the maturation of extramitochondrial Fe/S proteins.</text>
</comment>
<feature type="repeat" description="WD" evidence="4">
    <location>
        <begin position="255"/>
        <end position="287"/>
    </location>
</feature>
<proteinExistence type="inferred from homology"/>
<feature type="region of interest" description="Disordered" evidence="5">
    <location>
        <begin position="176"/>
        <end position="198"/>
    </location>
</feature>
<dbReference type="PROSITE" id="PS50082">
    <property type="entry name" value="WD_REPEATS_2"/>
    <property type="match status" value="6"/>
</dbReference>
<dbReference type="CDD" id="cd00200">
    <property type="entry name" value="WD40"/>
    <property type="match status" value="1"/>
</dbReference>
<dbReference type="Pfam" id="PF00400">
    <property type="entry name" value="WD40"/>
    <property type="match status" value="7"/>
</dbReference>
<evidence type="ECO:0000256" key="5">
    <source>
        <dbReference type="SAM" id="MobiDB-lite"/>
    </source>
</evidence>
<feature type="compositionally biased region" description="Low complexity" evidence="5">
    <location>
        <begin position="508"/>
        <end position="526"/>
    </location>
</feature>
<feature type="region of interest" description="Disordered" evidence="5">
    <location>
        <begin position="508"/>
        <end position="550"/>
    </location>
</feature>
<dbReference type="Gene3D" id="2.130.10.10">
    <property type="entry name" value="YVTN repeat-like/Quinoprotein amine dehydrogenase"/>
    <property type="match status" value="3"/>
</dbReference>
<evidence type="ECO:0000313" key="7">
    <source>
        <dbReference type="Proteomes" id="UP000650467"/>
    </source>
</evidence>
<reference evidence="6" key="1">
    <citation type="journal article" date="2020" name="bioRxiv">
        <title>Comparative genomics of Chlamydomonas.</title>
        <authorList>
            <person name="Craig R.J."/>
            <person name="Hasan A.R."/>
            <person name="Ness R.W."/>
            <person name="Keightley P.D."/>
        </authorList>
    </citation>
    <scope>NUCLEOTIDE SEQUENCE</scope>
    <source>
        <strain evidence="6">SAG 7.73</strain>
    </source>
</reference>
<dbReference type="InterPro" id="IPR028608">
    <property type="entry name" value="CIAO1/Cia1"/>
</dbReference>
<feature type="compositionally biased region" description="Low complexity" evidence="5">
    <location>
        <begin position="385"/>
        <end position="404"/>
    </location>
</feature>
<dbReference type="InterPro" id="IPR019775">
    <property type="entry name" value="WD40_repeat_CS"/>
</dbReference>
<keyword evidence="2" id="KW-0677">Repeat</keyword>
<dbReference type="PANTHER" id="PTHR19920:SF0">
    <property type="entry name" value="CYTOSOLIC IRON-SULFUR PROTEIN ASSEMBLY PROTEIN CIAO1-RELATED"/>
    <property type="match status" value="1"/>
</dbReference>
<organism evidence="6 7">
    <name type="scientific">Chlamydomonas incerta</name>
    <dbReference type="NCBI Taxonomy" id="51695"/>
    <lineage>
        <taxon>Eukaryota</taxon>
        <taxon>Viridiplantae</taxon>
        <taxon>Chlorophyta</taxon>
        <taxon>core chlorophytes</taxon>
        <taxon>Chlorophyceae</taxon>
        <taxon>CS clade</taxon>
        <taxon>Chlamydomonadales</taxon>
        <taxon>Chlamydomonadaceae</taxon>
        <taxon>Chlamydomonas</taxon>
    </lineage>
</organism>
<dbReference type="Proteomes" id="UP000650467">
    <property type="component" value="Unassembled WGS sequence"/>
</dbReference>
<feature type="repeat" description="WD" evidence="4">
    <location>
        <begin position="140"/>
        <end position="181"/>
    </location>
</feature>
<feature type="repeat" description="WD" evidence="4">
    <location>
        <begin position="564"/>
        <end position="599"/>
    </location>
</feature>
<feature type="compositionally biased region" description="Low complexity" evidence="5">
    <location>
        <begin position="188"/>
        <end position="198"/>
    </location>
</feature>
<dbReference type="SUPFAM" id="SSF50978">
    <property type="entry name" value="WD40 repeat-like"/>
    <property type="match status" value="1"/>
</dbReference>
<protein>
    <recommendedName>
        <fullName evidence="3">Probable cytosolic iron-sulfur protein assembly protein CIAO1 homolog</fullName>
    </recommendedName>
</protein>
<dbReference type="PROSITE" id="PS50294">
    <property type="entry name" value="WD_REPEATS_REGION"/>
    <property type="match status" value="5"/>
</dbReference>
<gene>
    <name evidence="6" type="ORF">HXX76_015932</name>
</gene>
<keyword evidence="7" id="KW-1185">Reference proteome</keyword>
<dbReference type="InterPro" id="IPR015943">
    <property type="entry name" value="WD40/YVTN_repeat-like_dom_sf"/>
</dbReference>
<evidence type="ECO:0000256" key="4">
    <source>
        <dbReference type="PROSITE-ProRule" id="PRU00221"/>
    </source>
</evidence>
<dbReference type="AlphaFoldDB" id="A0A835SD75"/>
<evidence type="ECO:0000256" key="2">
    <source>
        <dbReference type="ARBA" id="ARBA00022737"/>
    </source>
</evidence>